<dbReference type="EMBL" id="PDUD01000024">
    <property type="protein sequence ID" value="PHN04650.1"/>
    <property type="molecule type" value="Genomic_DNA"/>
</dbReference>
<sequence>MNTLQKKGFKPSQANENPDNCDIVNNLINFKQNGWLYKLPKNDINTADYKLDLKHMSHFMKKAALFATLPWTKVRYVAFL</sequence>
<organism evidence="1 2">
    <name type="scientific">Flavilitoribacter nigricans (strain ATCC 23147 / DSM 23189 / NBRC 102662 / NCIMB 1420 / SS-2)</name>
    <name type="common">Lewinella nigricans</name>
    <dbReference type="NCBI Taxonomy" id="1122177"/>
    <lineage>
        <taxon>Bacteria</taxon>
        <taxon>Pseudomonadati</taxon>
        <taxon>Bacteroidota</taxon>
        <taxon>Saprospiria</taxon>
        <taxon>Saprospirales</taxon>
        <taxon>Lewinellaceae</taxon>
        <taxon>Flavilitoribacter</taxon>
    </lineage>
</organism>
<dbReference type="RefSeq" id="WP_099151710.1">
    <property type="nucleotide sequence ID" value="NZ_PDUD01000024.1"/>
</dbReference>
<evidence type="ECO:0000313" key="2">
    <source>
        <dbReference type="Proteomes" id="UP000223913"/>
    </source>
</evidence>
<accession>A0A2D0N8D6</accession>
<keyword evidence="2" id="KW-1185">Reference proteome</keyword>
<name>A0A2D0N8D6_FLAN2</name>
<proteinExistence type="predicted"/>
<protein>
    <submittedName>
        <fullName evidence="1">Uncharacterized protein</fullName>
    </submittedName>
</protein>
<dbReference type="Proteomes" id="UP000223913">
    <property type="component" value="Unassembled WGS sequence"/>
</dbReference>
<evidence type="ECO:0000313" key="1">
    <source>
        <dbReference type="EMBL" id="PHN04650.1"/>
    </source>
</evidence>
<reference evidence="1 2" key="1">
    <citation type="submission" date="2017-10" db="EMBL/GenBank/DDBJ databases">
        <title>The draft genome sequence of Lewinella nigricans NBRC 102662.</title>
        <authorList>
            <person name="Wang K."/>
        </authorList>
    </citation>
    <scope>NUCLEOTIDE SEQUENCE [LARGE SCALE GENOMIC DNA]</scope>
    <source>
        <strain evidence="1 2">NBRC 102662</strain>
    </source>
</reference>
<dbReference type="AlphaFoldDB" id="A0A2D0N8D6"/>
<gene>
    <name evidence="1" type="ORF">CRP01_19210</name>
</gene>
<comment type="caution">
    <text evidence="1">The sequence shown here is derived from an EMBL/GenBank/DDBJ whole genome shotgun (WGS) entry which is preliminary data.</text>
</comment>